<sequence length="298" mass="33242">MYSTTHSLTIPIFGIDGAGKSTLAYRLKGDPGTPPRTGWGFSKVNIQHFVSRHPHSKAKPSEPILAYSRCMPFSHDTFAPCRWVAKAARAVTHRMIHIKMYDIGGEQSIRGIWRNYLAECHGCIYVIDAADSGRLGEAITALKEVYQLPGLSGKPVLIIITKGDSETASTHADIQNHISMADIFRDEDPYALYSVSLQITTSSLHSKSQGRRTAPSIWTDRLKANTALTWLCSTIFTNLPNLDERIRLDMLAQQHEWDQHHAEKNTRIQESLIDPALPSQDTAATETYHKSDGKVHPL</sequence>
<keyword evidence="5" id="KW-1185">Reference proteome</keyword>
<accession>A0ABQ8FDD4</accession>
<evidence type="ECO:0000256" key="2">
    <source>
        <dbReference type="ARBA" id="ARBA00023134"/>
    </source>
</evidence>
<name>A0ABQ8FDD4_9FUNG</name>
<dbReference type="Gene3D" id="3.40.50.300">
    <property type="entry name" value="P-loop containing nucleotide triphosphate hydrolases"/>
    <property type="match status" value="1"/>
</dbReference>
<evidence type="ECO:0000313" key="5">
    <source>
        <dbReference type="Proteomes" id="UP001648503"/>
    </source>
</evidence>
<dbReference type="InterPro" id="IPR051995">
    <property type="entry name" value="Ciliary_GTPase"/>
</dbReference>
<evidence type="ECO:0000313" key="4">
    <source>
        <dbReference type="EMBL" id="KAH6594743.1"/>
    </source>
</evidence>
<evidence type="ECO:0000256" key="3">
    <source>
        <dbReference type="SAM" id="MobiDB-lite"/>
    </source>
</evidence>
<gene>
    <name evidence="4" type="ORF">BASA50_006418</name>
</gene>
<dbReference type="PANTHER" id="PTHR46090">
    <property type="entry name" value="ADP-RIBOSYLATION FACTOR-LIKE PROTEIN 13B"/>
    <property type="match status" value="1"/>
</dbReference>
<dbReference type="InterPro" id="IPR027417">
    <property type="entry name" value="P-loop_NTPase"/>
</dbReference>
<reference evidence="4 5" key="1">
    <citation type="submission" date="2021-02" db="EMBL/GenBank/DDBJ databases">
        <title>Variation within the Batrachochytrium salamandrivorans European outbreak.</title>
        <authorList>
            <person name="Kelly M."/>
            <person name="Pasmans F."/>
            <person name="Shea T.P."/>
            <person name="Munoz J.F."/>
            <person name="Carranza S."/>
            <person name="Cuomo C.A."/>
            <person name="Martel A."/>
        </authorList>
    </citation>
    <scope>NUCLEOTIDE SEQUENCE [LARGE SCALE GENOMIC DNA]</scope>
    <source>
        <strain evidence="4 5">AMFP18/2</strain>
    </source>
</reference>
<dbReference type="PANTHER" id="PTHR46090:SF2">
    <property type="entry name" value="ADP-RIBOSYLATION FACTOR-LIKE PROTEIN 13B"/>
    <property type="match status" value="1"/>
</dbReference>
<protein>
    <submittedName>
        <fullName evidence="4">Uncharacterized protein</fullName>
    </submittedName>
</protein>
<dbReference type="InterPro" id="IPR006689">
    <property type="entry name" value="Small_GTPase_ARF/SAR"/>
</dbReference>
<dbReference type="EMBL" id="JAFCIX010000330">
    <property type="protein sequence ID" value="KAH6594743.1"/>
    <property type="molecule type" value="Genomic_DNA"/>
</dbReference>
<keyword evidence="2" id="KW-0342">GTP-binding</keyword>
<feature type="compositionally biased region" description="Basic and acidic residues" evidence="3">
    <location>
        <begin position="287"/>
        <end position="298"/>
    </location>
</feature>
<dbReference type="Proteomes" id="UP001648503">
    <property type="component" value="Unassembled WGS sequence"/>
</dbReference>
<dbReference type="Pfam" id="PF00025">
    <property type="entry name" value="Arf"/>
    <property type="match status" value="1"/>
</dbReference>
<dbReference type="SUPFAM" id="SSF52540">
    <property type="entry name" value="P-loop containing nucleoside triphosphate hydrolases"/>
    <property type="match status" value="1"/>
</dbReference>
<feature type="region of interest" description="Disordered" evidence="3">
    <location>
        <begin position="278"/>
        <end position="298"/>
    </location>
</feature>
<evidence type="ECO:0000256" key="1">
    <source>
        <dbReference type="ARBA" id="ARBA00022741"/>
    </source>
</evidence>
<organism evidence="4 5">
    <name type="scientific">Batrachochytrium salamandrivorans</name>
    <dbReference type="NCBI Taxonomy" id="1357716"/>
    <lineage>
        <taxon>Eukaryota</taxon>
        <taxon>Fungi</taxon>
        <taxon>Fungi incertae sedis</taxon>
        <taxon>Chytridiomycota</taxon>
        <taxon>Chytridiomycota incertae sedis</taxon>
        <taxon>Chytridiomycetes</taxon>
        <taxon>Rhizophydiales</taxon>
        <taxon>Rhizophydiales incertae sedis</taxon>
        <taxon>Batrachochytrium</taxon>
    </lineage>
</organism>
<keyword evidence="1" id="KW-0547">Nucleotide-binding</keyword>
<proteinExistence type="predicted"/>
<comment type="caution">
    <text evidence="4">The sequence shown here is derived from an EMBL/GenBank/DDBJ whole genome shotgun (WGS) entry which is preliminary data.</text>
</comment>
<dbReference type="PROSITE" id="PS51417">
    <property type="entry name" value="ARF"/>
    <property type="match status" value="1"/>
</dbReference>